<reference evidence="5" key="1">
    <citation type="journal article" date="2019" name="Int. J. Syst. Evol. Microbiol.">
        <title>The Global Catalogue of Microorganisms (GCM) 10K type strain sequencing project: providing services to taxonomists for standard genome sequencing and annotation.</title>
        <authorList>
            <consortium name="The Broad Institute Genomics Platform"/>
            <consortium name="The Broad Institute Genome Sequencing Center for Infectious Disease"/>
            <person name="Wu L."/>
            <person name="Ma J."/>
        </authorList>
    </citation>
    <scope>NUCLEOTIDE SEQUENCE [LARGE SCALE GENOMIC DNA]</scope>
    <source>
        <strain evidence="5">CGMCC 1.12295</strain>
    </source>
</reference>
<name>A0ABW4KEC6_9BACI</name>
<evidence type="ECO:0000256" key="1">
    <source>
        <dbReference type="ARBA" id="ARBA00010577"/>
    </source>
</evidence>
<keyword evidence="4" id="KW-0969">Cilium</keyword>
<dbReference type="Pfam" id="PF03963">
    <property type="entry name" value="FlgD"/>
    <property type="match status" value="1"/>
</dbReference>
<comment type="caution">
    <text evidence="4">The sequence shown here is derived from an EMBL/GenBank/DDBJ whole genome shotgun (WGS) entry which is preliminary data.</text>
</comment>
<protein>
    <recommendedName>
        <fullName evidence="3">Basal-body rod modification protein FlgD</fullName>
    </recommendedName>
</protein>
<evidence type="ECO:0000313" key="5">
    <source>
        <dbReference type="Proteomes" id="UP001597301"/>
    </source>
</evidence>
<sequence length="210" mass="23080">MTNAIDTDYFLPAEAAKGESVDNGSLGKDAFMKILFTQLQNQDPLNPMEDTEFISQMATFSSLEQLMNMNKTLERFVQSTTQANLLAYSEFVGKEVTWHEMIGGNDAKEDPEVTEGRGVVQSIQFLGDSVKIILEDGKELVPANISEIHQSQEVNTLAQASHLIGKKTVYLDGEREQTGVVASVTSKKGSIYLIMDNGSVVAPEKLTKIE</sequence>
<keyword evidence="2 3" id="KW-1005">Bacterial flagellum biogenesis</keyword>
<organism evidence="4 5">
    <name type="scientific">Siminovitchia sediminis</name>
    <dbReference type="NCBI Taxonomy" id="1274353"/>
    <lineage>
        <taxon>Bacteria</taxon>
        <taxon>Bacillati</taxon>
        <taxon>Bacillota</taxon>
        <taxon>Bacilli</taxon>
        <taxon>Bacillales</taxon>
        <taxon>Bacillaceae</taxon>
        <taxon>Siminovitchia</taxon>
    </lineage>
</organism>
<keyword evidence="4" id="KW-0282">Flagellum</keyword>
<keyword evidence="4" id="KW-0966">Cell projection</keyword>
<dbReference type="InterPro" id="IPR005648">
    <property type="entry name" value="FlgD"/>
</dbReference>
<evidence type="ECO:0000256" key="2">
    <source>
        <dbReference type="ARBA" id="ARBA00022795"/>
    </source>
</evidence>
<dbReference type="NCBIfam" id="NF007197">
    <property type="entry name" value="PRK09618.1"/>
    <property type="match status" value="1"/>
</dbReference>
<proteinExistence type="inferred from homology"/>
<comment type="function">
    <text evidence="3">Required for flagellar hook formation. May act as a scaffolding protein.</text>
</comment>
<evidence type="ECO:0000256" key="3">
    <source>
        <dbReference type="RuleBase" id="RU362076"/>
    </source>
</evidence>
<gene>
    <name evidence="4" type="primary">flgD</name>
    <name evidence="4" type="ORF">ACFSCZ_03860</name>
</gene>
<dbReference type="Proteomes" id="UP001597301">
    <property type="component" value="Unassembled WGS sequence"/>
</dbReference>
<accession>A0ABW4KEC6</accession>
<dbReference type="RefSeq" id="WP_380772422.1">
    <property type="nucleotide sequence ID" value="NZ_JBHUEO010000005.1"/>
</dbReference>
<keyword evidence="5" id="KW-1185">Reference proteome</keyword>
<evidence type="ECO:0000313" key="4">
    <source>
        <dbReference type="EMBL" id="MFD1705886.1"/>
    </source>
</evidence>
<comment type="similarity">
    <text evidence="1 3">Belongs to the FlgD family.</text>
</comment>
<dbReference type="EMBL" id="JBHUEO010000005">
    <property type="protein sequence ID" value="MFD1705886.1"/>
    <property type="molecule type" value="Genomic_DNA"/>
</dbReference>